<sequence>MSGIEAIGVLASIGQLLEFGLKITSLINDVYNRVKDAPEKVLLHTAHIKQLVETACLIQEESELQNPIVHSHVRATLEEAEKLQRILERMVVDYTKGSGKKRLWKTLVGREERRMIASFDRLEKEKSALILCISFTHTETLGIIRDSVGELIPRINSMDQGVNAINRRFRRASRHRSHGREERRFGVFTDAEEGNRSLVVRETSHDIAAKKGTRKDVVPPVESRTTGVIINPVSRGDATFVCGDFQTGVTRNLLVKDSESKDDSLMVGGHWGGSGNHKSVAPRASGRSITILGNVETSSTVDDIYDTLQQSNRRF</sequence>
<keyword evidence="2" id="KW-1185">Reference proteome</keyword>
<comment type="caution">
    <text evidence="1">The sequence shown here is derived from an EMBL/GenBank/DDBJ whole genome shotgun (WGS) entry which is preliminary data.</text>
</comment>
<proteinExistence type="predicted"/>
<organism evidence="1 2">
    <name type="scientific">Lachnellula cervina</name>
    <dbReference type="NCBI Taxonomy" id="1316786"/>
    <lineage>
        <taxon>Eukaryota</taxon>
        <taxon>Fungi</taxon>
        <taxon>Dikarya</taxon>
        <taxon>Ascomycota</taxon>
        <taxon>Pezizomycotina</taxon>
        <taxon>Leotiomycetes</taxon>
        <taxon>Helotiales</taxon>
        <taxon>Lachnaceae</taxon>
        <taxon>Lachnellula</taxon>
    </lineage>
</organism>
<name>A0A7D8UTK4_9HELO</name>
<gene>
    <name evidence="1" type="ORF">LCER1_G003512</name>
</gene>
<dbReference type="EMBL" id="QGMG01000315">
    <property type="protein sequence ID" value="TVY54681.1"/>
    <property type="molecule type" value="Genomic_DNA"/>
</dbReference>
<evidence type="ECO:0000313" key="2">
    <source>
        <dbReference type="Proteomes" id="UP000481288"/>
    </source>
</evidence>
<dbReference type="OrthoDB" id="3562540at2759"/>
<accession>A0A7D8UTK4</accession>
<reference evidence="1 2" key="1">
    <citation type="submission" date="2018-05" db="EMBL/GenBank/DDBJ databases">
        <title>Whole genome sequencing for identification of molecular markers to develop diagnostic detection tools for the regulated plant pathogen Lachnellula willkommii.</title>
        <authorList>
            <person name="Giroux E."/>
            <person name="Bilodeau G."/>
        </authorList>
    </citation>
    <scope>NUCLEOTIDE SEQUENCE [LARGE SCALE GENOMIC DNA]</scope>
    <source>
        <strain evidence="1 2">CBS 625.97</strain>
    </source>
</reference>
<dbReference type="AlphaFoldDB" id="A0A7D8UTK4"/>
<protein>
    <recommendedName>
        <fullName evidence="3">NACHT-NTPase and P-loop NTPases N-terminal domain-containing protein</fullName>
    </recommendedName>
</protein>
<evidence type="ECO:0000313" key="1">
    <source>
        <dbReference type="EMBL" id="TVY54681.1"/>
    </source>
</evidence>
<evidence type="ECO:0008006" key="3">
    <source>
        <dbReference type="Google" id="ProtNLM"/>
    </source>
</evidence>
<dbReference type="Proteomes" id="UP000481288">
    <property type="component" value="Unassembled WGS sequence"/>
</dbReference>